<dbReference type="Gene3D" id="1.10.150.20">
    <property type="entry name" value="5' to 3' exonuclease, C-terminal subdomain"/>
    <property type="match status" value="1"/>
</dbReference>
<evidence type="ECO:0000256" key="2">
    <source>
        <dbReference type="ARBA" id="ARBA00004123"/>
    </source>
</evidence>
<dbReference type="InterPro" id="IPR027421">
    <property type="entry name" value="DNA_pol_lamdba_lyase_dom_sf"/>
</dbReference>
<keyword evidence="8 9" id="KW-0539">Nucleus</keyword>
<dbReference type="SUPFAM" id="SSF47802">
    <property type="entry name" value="DNA polymerase beta, N-terminal domain-like"/>
    <property type="match status" value="1"/>
</dbReference>
<dbReference type="GO" id="GO:0006303">
    <property type="term" value="P:double-strand break repair via nonhomologous end joining"/>
    <property type="evidence" value="ECO:0007669"/>
    <property type="project" value="TreeGrafter"/>
</dbReference>
<proteinExistence type="inferred from homology"/>
<keyword evidence="7 9" id="KW-0460">Magnesium</keyword>
<evidence type="ECO:0000256" key="5">
    <source>
        <dbReference type="ARBA" id="ARBA00022695"/>
    </source>
</evidence>
<gene>
    <name evidence="11" type="ORF">PACLA_8A009335</name>
</gene>
<dbReference type="GO" id="GO:0003887">
    <property type="term" value="F:DNA-directed DNA polymerase activity"/>
    <property type="evidence" value="ECO:0007669"/>
    <property type="project" value="UniProtKB-UniRule"/>
</dbReference>
<dbReference type="SUPFAM" id="SSF81585">
    <property type="entry name" value="PsbU/PolX domain-like"/>
    <property type="match status" value="1"/>
</dbReference>
<organism evidence="11 12">
    <name type="scientific">Paramuricea clavata</name>
    <name type="common">Red gorgonian</name>
    <name type="synonym">Violescent sea-whip</name>
    <dbReference type="NCBI Taxonomy" id="317549"/>
    <lineage>
        <taxon>Eukaryota</taxon>
        <taxon>Metazoa</taxon>
        <taxon>Cnidaria</taxon>
        <taxon>Anthozoa</taxon>
        <taxon>Octocorallia</taxon>
        <taxon>Malacalcyonacea</taxon>
        <taxon>Plexauridae</taxon>
        <taxon>Paramuricea</taxon>
    </lineage>
</organism>
<dbReference type="PIRSF" id="PIRSF000817">
    <property type="entry name" value="DNA_NT"/>
    <property type="match status" value="1"/>
</dbReference>
<dbReference type="InterPro" id="IPR019843">
    <property type="entry name" value="DNA_pol-X_BS"/>
</dbReference>
<dbReference type="GO" id="GO:0005634">
    <property type="term" value="C:nucleus"/>
    <property type="evidence" value="ECO:0007669"/>
    <property type="project" value="UniProtKB-SubCell"/>
</dbReference>
<dbReference type="InterPro" id="IPR022312">
    <property type="entry name" value="DNA_pol_X"/>
</dbReference>
<dbReference type="InterPro" id="IPR029398">
    <property type="entry name" value="PolB_thumb"/>
</dbReference>
<dbReference type="InterPro" id="IPR010996">
    <property type="entry name" value="HHH_MUS81"/>
</dbReference>
<evidence type="ECO:0000256" key="8">
    <source>
        <dbReference type="ARBA" id="ARBA00023242"/>
    </source>
</evidence>
<dbReference type="PROSITE" id="PS00522">
    <property type="entry name" value="DNA_POLYMERASE_X"/>
    <property type="match status" value="1"/>
</dbReference>
<keyword evidence="12" id="KW-1185">Reference proteome</keyword>
<dbReference type="SUPFAM" id="SSF81301">
    <property type="entry name" value="Nucleotidyltransferase"/>
    <property type="match status" value="1"/>
</dbReference>
<evidence type="ECO:0000256" key="7">
    <source>
        <dbReference type="ARBA" id="ARBA00022842"/>
    </source>
</evidence>
<dbReference type="Pfam" id="PF14791">
    <property type="entry name" value="DNA_pol_B_thumb"/>
    <property type="match status" value="1"/>
</dbReference>
<comment type="caution">
    <text evidence="11">The sequence shown here is derived from an EMBL/GenBank/DDBJ whole genome shotgun (WGS) entry which is preliminary data.</text>
</comment>
<dbReference type="OrthoDB" id="205514at2759"/>
<dbReference type="FunFam" id="1.10.150.20:FF:000010">
    <property type="entry name" value="DNA polymerase lambda"/>
    <property type="match status" value="1"/>
</dbReference>
<dbReference type="AlphaFoldDB" id="A0A7D9DN61"/>
<keyword evidence="4 9" id="KW-0808">Transferase</keyword>
<keyword evidence="5 9" id="KW-0548">Nucleotidyltransferase</keyword>
<name>A0A7D9DN61_PARCT</name>
<dbReference type="Gene3D" id="1.10.150.110">
    <property type="entry name" value="DNA polymerase beta, N-terminal domain-like"/>
    <property type="match status" value="1"/>
</dbReference>
<accession>A0A7D9DN61</accession>
<dbReference type="InterPro" id="IPR002054">
    <property type="entry name" value="DNA-dir_DNA_pol_X"/>
</dbReference>
<keyword evidence="6 9" id="KW-0479">Metal-binding</keyword>
<evidence type="ECO:0000313" key="12">
    <source>
        <dbReference type="Proteomes" id="UP001152795"/>
    </source>
</evidence>
<evidence type="ECO:0000256" key="1">
    <source>
        <dbReference type="ARBA" id="ARBA00001946"/>
    </source>
</evidence>
<evidence type="ECO:0000256" key="10">
    <source>
        <dbReference type="PIRSR" id="PIRSR000817-1"/>
    </source>
</evidence>
<dbReference type="Gene3D" id="3.30.460.10">
    <property type="entry name" value="Beta Polymerase, domain 2"/>
    <property type="match status" value="1"/>
</dbReference>
<dbReference type="PANTHER" id="PTHR11276:SF40">
    <property type="entry name" value="BRCT DOMAIN-CONTAINING PROTEIN"/>
    <property type="match status" value="1"/>
</dbReference>
<dbReference type="SMART" id="SM00483">
    <property type="entry name" value="POLXc"/>
    <property type="match status" value="1"/>
</dbReference>
<dbReference type="InterPro" id="IPR037160">
    <property type="entry name" value="DNA_Pol_thumb_sf"/>
</dbReference>
<dbReference type="Gene3D" id="3.30.210.10">
    <property type="entry name" value="DNA polymerase, thumb domain"/>
    <property type="match status" value="1"/>
</dbReference>
<feature type="binding site" evidence="10">
    <location>
        <position position="310"/>
    </location>
    <ligand>
        <name>Mg(2+)</name>
        <dbReference type="ChEBI" id="CHEBI:18420"/>
    </ligand>
</feature>
<dbReference type="InterPro" id="IPR028207">
    <property type="entry name" value="DNA_pol_B_palm_palm"/>
</dbReference>
<dbReference type="InterPro" id="IPR018944">
    <property type="entry name" value="DNA_pol_lambd_fingers_domain"/>
</dbReference>
<evidence type="ECO:0000256" key="4">
    <source>
        <dbReference type="ARBA" id="ARBA00022679"/>
    </source>
</evidence>
<dbReference type="Proteomes" id="UP001152795">
    <property type="component" value="Unassembled WGS sequence"/>
</dbReference>
<comment type="cofactor">
    <cofactor evidence="1 10">
        <name>Mg(2+)</name>
        <dbReference type="ChEBI" id="CHEBI:18420"/>
    </cofactor>
</comment>
<feature type="binding site" evidence="10">
    <location>
        <position position="222"/>
    </location>
    <ligand>
        <name>Mg(2+)</name>
        <dbReference type="ChEBI" id="CHEBI:18420"/>
    </ligand>
</feature>
<evidence type="ECO:0000256" key="9">
    <source>
        <dbReference type="PIRNR" id="PIRNR000817"/>
    </source>
</evidence>
<dbReference type="CDD" id="cd00141">
    <property type="entry name" value="NT_POLXc"/>
    <property type="match status" value="1"/>
</dbReference>
<dbReference type="GO" id="GO:0003677">
    <property type="term" value="F:DNA binding"/>
    <property type="evidence" value="ECO:0007669"/>
    <property type="project" value="UniProtKB-UniRule"/>
</dbReference>
<sequence length="388" mass="44620">MDIQYNEHSSDARSDIDHFSYQDTKYECQRRTPLNHHNKKFTEAFEILEKHASYIDREHGESRALAFRKASCALKSYPREITRIDEISKITHVGEHSLRVITDILENGYSEEVQDIISCEMFHVIELFTGIYGCGPSTAHKWYSLGHRTTQDIKDNAEILNLNVQQKYGVEFYDDLNAPVDMPDALRIQRLVVEQLDLIQPSCSAEIVGGFGRGKQCGHDIDILISHPEEDKVEGLLVKLVNRLTTLGCMLHTALSVGKNVVRKETFVKTKATQTRSTMDNLDRCFAIMKVEKSATDNDSCNSWIARRVDLIITPSSQYAFSLLGWIGSKQFNRSLRLYAWKEMKIHLNSHGMWDHKLTPPKRILATDEEEIFKALHLDFVERKDRNC</sequence>
<reference evidence="11" key="1">
    <citation type="submission" date="2020-04" db="EMBL/GenBank/DDBJ databases">
        <authorList>
            <person name="Alioto T."/>
            <person name="Alioto T."/>
            <person name="Gomez Garrido J."/>
        </authorList>
    </citation>
    <scope>NUCLEOTIDE SEQUENCE</scope>
    <source>
        <strain evidence="11">A484AB</strain>
    </source>
</reference>
<dbReference type="PRINTS" id="PR00871">
    <property type="entry name" value="DNAPOLXTDT"/>
</dbReference>
<feature type="binding site" evidence="10">
    <location>
        <position position="220"/>
    </location>
    <ligand>
        <name>Mg(2+)</name>
        <dbReference type="ChEBI" id="CHEBI:18420"/>
    </ligand>
</feature>
<dbReference type="FunFam" id="1.10.150.110:FF:000003">
    <property type="entry name" value="DNA polymerase mu"/>
    <property type="match status" value="1"/>
</dbReference>
<evidence type="ECO:0000256" key="6">
    <source>
        <dbReference type="ARBA" id="ARBA00022723"/>
    </source>
</evidence>
<dbReference type="PRINTS" id="PR00869">
    <property type="entry name" value="DNAPOLX"/>
</dbReference>
<dbReference type="GO" id="GO:0046872">
    <property type="term" value="F:metal ion binding"/>
    <property type="evidence" value="ECO:0007669"/>
    <property type="project" value="UniProtKB-UniRule"/>
</dbReference>
<dbReference type="Pfam" id="PF10391">
    <property type="entry name" value="DNA_pol_lambd_f"/>
    <property type="match status" value="1"/>
</dbReference>
<dbReference type="Pfam" id="PF14716">
    <property type="entry name" value="HHH_8"/>
    <property type="match status" value="1"/>
</dbReference>
<dbReference type="Pfam" id="PF14792">
    <property type="entry name" value="DNA_pol_B_palm"/>
    <property type="match status" value="1"/>
</dbReference>
<dbReference type="InterPro" id="IPR001726">
    <property type="entry name" value="TdT/Mu"/>
</dbReference>
<evidence type="ECO:0000256" key="3">
    <source>
        <dbReference type="ARBA" id="ARBA00008323"/>
    </source>
</evidence>
<dbReference type="InterPro" id="IPR043519">
    <property type="entry name" value="NT_sf"/>
</dbReference>
<evidence type="ECO:0000313" key="11">
    <source>
        <dbReference type="EMBL" id="CAB3989693.1"/>
    </source>
</evidence>
<comment type="subcellular location">
    <subcellularLocation>
        <location evidence="2 9">Nucleus</location>
    </subcellularLocation>
</comment>
<dbReference type="EMBL" id="CACRXK020001535">
    <property type="protein sequence ID" value="CAB3989693.1"/>
    <property type="molecule type" value="Genomic_DNA"/>
</dbReference>
<dbReference type="PANTHER" id="PTHR11276">
    <property type="entry name" value="DNA POLYMERASE TYPE-X FAMILY MEMBER"/>
    <property type="match status" value="1"/>
</dbReference>
<comment type="similarity">
    <text evidence="3 9">Belongs to the DNA polymerase type-X family.</text>
</comment>
<protein>
    <submittedName>
        <fullName evidence="11">DNA-directed DNA RNA polymerase mu-like</fullName>
    </submittedName>
</protein>